<evidence type="ECO:0000256" key="10">
    <source>
        <dbReference type="SAM" id="MobiDB-lite"/>
    </source>
</evidence>
<dbReference type="GO" id="GO:0004134">
    <property type="term" value="F:4-alpha-glucanotransferase activity"/>
    <property type="evidence" value="ECO:0007669"/>
    <property type="project" value="UniProtKB-EC"/>
</dbReference>
<organism evidence="11">
    <name type="scientific">Bifidobacterium dentium</name>
    <dbReference type="NCBI Taxonomy" id="1689"/>
    <lineage>
        <taxon>Bacteria</taxon>
        <taxon>Bacillati</taxon>
        <taxon>Actinomycetota</taxon>
        <taxon>Actinomycetes</taxon>
        <taxon>Bifidobacteriales</taxon>
        <taxon>Bifidobacteriaceae</taxon>
        <taxon>Bifidobacterium</taxon>
    </lineage>
</organism>
<dbReference type="RefSeq" id="WP_370622775.1">
    <property type="nucleotide sequence ID" value="NZ_CACRSP010000006.1"/>
</dbReference>
<evidence type="ECO:0000256" key="1">
    <source>
        <dbReference type="ARBA" id="ARBA00000439"/>
    </source>
</evidence>
<dbReference type="GO" id="GO:0005975">
    <property type="term" value="P:carbohydrate metabolic process"/>
    <property type="evidence" value="ECO:0007669"/>
    <property type="project" value="InterPro"/>
</dbReference>
<keyword evidence="6 11" id="KW-0808">Transferase</keyword>
<dbReference type="AlphaFoldDB" id="A0A6N2TV12"/>
<accession>A0A6N2TV12</accession>
<evidence type="ECO:0000256" key="9">
    <source>
        <dbReference type="ARBA" id="ARBA00031501"/>
    </source>
</evidence>
<evidence type="ECO:0000256" key="5">
    <source>
        <dbReference type="ARBA" id="ARBA00022676"/>
    </source>
</evidence>
<reference evidence="11" key="1">
    <citation type="submission" date="2019-11" db="EMBL/GenBank/DDBJ databases">
        <authorList>
            <person name="Feng L."/>
        </authorList>
    </citation>
    <scope>NUCLEOTIDE SEQUENCE</scope>
    <source>
        <strain evidence="11">BdentiumLFYP24</strain>
    </source>
</reference>
<dbReference type="EC" id="2.4.1.25" evidence="3"/>
<evidence type="ECO:0000256" key="2">
    <source>
        <dbReference type="ARBA" id="ARBA00005684"/>
    </source>
</evidence>
<name>A0A6N2TV12_9BIFI</name>
<dbReference type="Gene3D" id="3.20.20.80">
    <property type="entry name" value="Glycosidases"/>
    <property type="match status" value="1"/>
</dbReference>
<keyword evidence="5" id="KW-0328">Glycosyltransferase</keyword>
<keyword evidence="7" id="KW-0119">Carbohydrate metabolism</keyword>
<evidence type="ECO:0000256" key="6">
    <source>
        <dbReference type="ARBA" id="ARBA00022679"/>
    </source>
</evidence>
<evidence type="ECO:0000256" key="8">
    <source>
        <dbReference type="ARBA" id="ARBA00031423"/>
    </source>
</evidence>
<proteinExistence type="inferred from homology"/>
<dbReference type="SUPFAM" id="SSF51445">
    <property type="entry name" value="(Trans)glycosidases"/>
    <property type="match status" value="1"/>
</dbReference>
<comment type="catalytic activity">
    <reaction evidence="1">
        <text>Transfers a segment of a (1-&gt;4)-alpha-D-glucan to a new position in an acceptor, which may be glucose or a (1-&gt;4)-alpha-D-glucan.</text>
        <dbReference type="EC" id="2.4.1.25"/>
    </reaction>
</comment>
<gene>
    <name evidence="11" type="ORF">BDLFYP24_02156</name>
</gene>
<dbReference type="Pfam" id="PF02446">
    <property type="entry name" value="Glyco_hydro_77"/>
    <property type="match status" value="1"/>
</dbReference>
<protein>
    <recommendedName>
        <fullName evidence="4">4-alpha-glucanotransferase</fullName>
        <ecNumber evidence="3">2.4.1.25</ecNumber>
    </recommendedName>
    <alternativeName>
        <fullName evidence="8">Amylomaltase</fullName>
    </alternativeName>
    <alternativeName>
        <fullName evidence="9">Disproportionating enzyme</fullName>
    </alternativeName>
</protein>
<sequence length="106" mass="11572">MTAAQSTARESGMALGLGTVPDYVRTVLADHGLLGCMVEWFAHVDDSPNAGDPYADPATYRKYALASVTTHDLPPATKLSAGEHANEHQHHHAVRRFIQPTRIRPE</sequence>
<dbReference type="InterPro" id="IPR003385">
    <property type="entry name" value="Glyco_hydro_77"/>
</dbReference>
<dbReference type="EMBL" id="CACRSP010000006">
    <property type="protein sequence ID" value="VYT09137.1"/>
    <property type="molecule type" value="Genomic_DNA"/>
</dbReference>
<comment type="similarity">
    <text evidence="2">Belongs to the disproportionating enzyme family.</text>
</comment>
<evidence type="ECO:0000256" key="3">
    <source>
        <dbReference type="ARBA" id="ARBA00012560"/>
    </source>
</evidence>
<evidence type="ECO:0000256" key="7">
    <source>
        <dbReference type="ARBA" id="ARBA00023277"/>
    </source>
</evidence>
<dbReference type="InterPro" id="IPR017853">
    <property type="entry name" value="GH"/>
</dbReference>
<evidence type="ECO:0000313" key="11">
    <source>
        <dbReference type="EMBL" id="VYT09137.1"/>
    </source>
</evidence>
<feature type="region of interest" description="Disordered" evidence="10">
    <location>
        <begin position="74"/>
        <end position="106"/>
    </location>
</feature>
<evidence type="ECO:0000256" key="4">
    <source>
        <dbReference type="ARBA" id="ARBA00020295"/>
    </source>
</evidence>